<dbReference type="EMBL" id="SWMU01000001">
    <property type="protein sequence ID" value="TKS57281.1"/>
    <property type="molecule type" value="Genomic_DNA"/>
</dbReference>
<keyword evidence="3" id="KW-1185">Reference proteome</keyword>
<dbReference type="OrthoDB" id="598046at2"/>
<accession>A0A4U5TTR5</accession>
<evidence type="ECO:0000259" key="1">
    <source>
        <dbReference type="Pfam" id="PF02617"/>
    </source>
</evidence>
<sequence length="91" mass="10411">MSQKEQIQDDVIVEEQVSREHEIIVYNDEVNTFDHVIDTLIKACDHNPIQAEQCTLIIHYNGKCAVKSGEFKDLKPRCSKILDEGINAEII</sequence>
<feature type="domain" description="Adaptor protein ClpS core" evidence="1">
    <location>
        <begin position="19"/>
        <end position="83"/>
    </location>
</feature>
<dbReference type="GO" id="GO:0008233">
    <property type="term" value="F:peptidase activity"/>
    <property type="evidence" value="ECO:0007669"/>
    <property type="project" value="UniProtKB-KW"/>
</dbReference>
<name>A0A4U5TTR5_9FLAO</name>
<gene>
    <name evidence="2" type="ORF">FCN74_02350</name>
</gene>
<comment type="caution">
    <text evidence="2">The sequence shown here is derived from an EMBL/GenBank/DDBJ whole genome shotgun (WGS) entry which is preliminary data.</text>
</comment>
<dbReference type="GO" id="GO:0006508">
    <property type="term" value="P:proteolysis"/>
    <property type="evidence" value="ECO:0007669"/>
    <property type="project" value="UniProtKB-KW"/>
</dbReference>
<dbReference type="GO" id="GO:0030163">
    <property type="term" value="P:protein catabolic process"/>
    <property type="evidence" value="ECO:0007669"/>
    <property type="project" value="InterPro"/>
</dbReference>
<dbReference type="AlphaFoldDB" id="A0A4U5TTR5"/>
<dbReference type="InterPro" id="IPR003769">
    <property type="entry name" value="ClpS_core"/>
</dbReference>
<proteinExistence type="predicted"/>
<dbReference type="RefSeq" id="WP_138930984.1">
    <property type="nucleotide sequence ID" value="NZ_SWMU01000001.1"/>
</dbReference>
<dbReference type="Pfam" id="PF02617">
    <property type="entry name" value="ClpS"/>
    <property type="match status" value="1"/>
</dbReference>
<organism evidence="2 3">
    <name type="scientific">Mesohalobacter halotolerans</name>
    <dbReference type="NCBI Taxonomy" id="1883405"/>
    <lineage>
        <taxon>Bacteria</taxon>
        <taxon>Pseudomonadati</taxon>
        <taxon>Bacteroidota</taxon>
        <taxon>Flavobacteriia</taxon>
        <taxon>Flavobacteriales</taxon>
        <taxon>Flavobacteriaceae</taxon>
        <taxon>Mesohalobacter</taxon>
    </lineage>
</organism>
<evidence type="ECO:0000313" key="2">
    <source>
        <dbReference type="EMBL" id="TKS57281.1"/>
    </source>
</evidence>
<reference evidence="2 3" key="1">
    <citation type="submission" date="2019-04" db="EMBL/GenBank/DDBJ databases">
        <title>Psychroflexus halotolerans sp. nov., isolated from a marine solar saltern.</title>
        <authorList>
            <person name="Feng X."/>
        </authorList>
    </citation>
    <scope>NUCLEOTIDE SEQUENCE [LARGE SCALE GENOMIC DNA]</scope>
    <source>
        <strain evidence="2 3">WDS2C27</strain>
    </source>
</reference>
<dbReference type="InterPro" id="IPR014719">
    <property type="entry name" value="Ribosomal_bL12_C/ClpS-like"/>
</dbReference>
<keyword evidence="2" id="KW-0645">Protease</keyword>
<dbReference type="SUPFAM" id="SSF54736">
    <property type="entry name" value="ClpS-like"/>
    <property type="match status" value="1"/>
</dbReference>
<evidence type="ECO:0000313" key="3">
    <source>
        <dbReference type="Proteomes" id="UP000306552"/>
    </source>
</evidence>
<protein>
    <submittedName>
        <fullName evidence="2">ATP-dependent Clp protease adaptor ClpS</fullName>
    </submittedName>
</protein>
<dbReference type="Gene3D" id="3.30.1390.10">
    <property type="match status" value="1"/>
</dbReference>
<keyword evidence="2" id="KW-0378">Hydrolase</keyword>
<dbReference type="Proteomes" id="UP000306552">
    <property type="component" value="Unassembled WGS sequence"/>
</dbReference>